<evidence type="ECO:0000256" key="2">
    <source>
        <dbReference type="ARBA" id="ARBA00022679"/>
    </source>
</evidence>
<dbReference type="Pfam" id="PF03734">
    <property type="entry name" value="YkuD"/>
    <property type="match status" value="1"/>
</dbReference>
<keyword evidence="5 6" id="KW-0961">Cell wall biogenesis/degradation</keyword>
<accession>A0A5P8FMG7</accession>
<dbReference type="CDD" id="cd16913">
    <property type="entry name" value="YkuD_like"/>
    <property type="match status" value="1"/>
</dbReference>
<dbReference type="GO" id="GO:0008360">
    <property type="term" value="P:regulation of cell shape"/>
    <property type="evidence" value="ECO:0007669"/>
    <property type="project" value="UniProtKB-UniRule"/>
</dbReference>
<feature type="active site" description="Proton donor/acceptor" evidence="6">
    <location>
        <position position="259"/>
    </location>
</feature>
<dbReference type="InterPro" id="IPR005490">
    <property type="entry name" value="LD_TPept_cat_dom"/>
</dbReference>
<dbReference type="Pfam" id="PF01471">
    <property type="entry name" value="PG_binding_1"/>
    <property type="match status" value="1"/>
</dbReference>
<dbReference type="InterPro" id="IPR050979">
    <property type="entry name" value="LD-transpeptidase"/>
</dbReference>
<keyword evidence="3 6" id="KW-0133">Cell shape</keyword>
<dbReference type="Gene3D" id="2.40.440.10">
    <property type="entry name" value="L,D-transpeptidase catalytic domain-like"/>
    <property type="match status" value="1"/>
</dbReference>
<dbReference type="GO" id="GO:0071555">
    <property type="term" value="P:cell wall organization"/>
    <property type="evidence" value="ECO:0007669"/>
    <property type="project" value="UniProtKB-UniRule"/>
</dbReference>
<dbReference type="Proteomes" id="UP000271708">
    <property type="component" value="Chromosome"/>
</dbReference>
<evidence type="ECO:0000313" key="10">
    <source>
        <dbReference type="EMBL" id="QFQ30757.2"/>
    </source>
</evidence>
<dbReference type="PANTHER" id="PTHR30582:SF2">
    <property type="entry name" value="L,D-TRANSPEPTIDASE YCIB-RELATED"/>
    <property type="match status" value="1"/>
</dbReference>
<dbReference type="PANTHER" id="PTHR30582">
    <property type="entry name" value="L,D-TRANSPEPTIDASE"/>
    <property type="match status" value="1"/>
</dbReference>
<evidence type="ECO:0000259" key="9">
    <source>
        <dbReference type="PROSITE" id="PS52029"/>
    </source>
</evidence>
<evidence type="ECO:0000256" key="3">
    <source>
        <dbReference type="ARBA" id="ARBA00022960"/>
    </source>
</evidence>
<evidence type="ECO:0000256" key="7">
    <source>
        <dbReference type="SAM" id="MobiDB-lite"/>
    </source>
</evidence>
<dbReference type="InterPro" id="IPR002477">
    <property type="entry name" value="Peptidoglycan-bd-like"/>
</dbReference>
<evidence type="ECO:0000256" key="6">
    <source>
        <dbReference type="PROSITE-ProRule" id="PRU01373"/>
    </source>
</evidence>
<sequence>MVGRAKGERRRATGSAALVAGLVLGLGACAGGGTSDAGGPASQTSTGRSTTAPSASSTSTSTSDTSSSSTSPSSTGSSSSAPSSSSSSSTSTPSPSATPRDTSLRPGDSGPRVRSLQRSLTRLGYWGGTADGTYGGLTEQAVLALQKQAGLDRDGVAGPRTLRAVADGTRPTVGAGAPDRVEIDLERQLLYVVRDGSVRWAISTSTGSGETYESSYDGLAVAVTPPGTFAVGRVYDGSEVAKLGTLYRPRYFNGGIAVHGAASVPGWPASHGCARVSDPAMDLIWSQDLMPVGSTVVVR</sequence>
<dbReference type="RefSeq" id="WP_123092366.1">
    <property type="nucleotide sequence ID" value="NZ_CP044548.2"/>
</dbReference>
<keyword evidence="2" id="KW-0808">Transferase</keyword>
<evidence type="ECO:0000256" key="5">
    <source>
        <dbReference type="ARBA" id="ARBA00023316"/>
    </source>
</evidence>
<dbReference type="GeneID" id="59161756"/>
<keyword evidence="4 6" id="KW-0573">Peptidoglycan synthesis</keyword>
<dbReference type="GO" id="GO:0071972">
    <property type="term" value="F:peptidoglycan L,D-transpeptidase activity"/>
    <property type="evidence" value="ECO:0007669"/>
    <property type="project" value="TreeGrafter"/>
</dbReference>
<dbReference type="GO" id="GO:0016740">
    <property type="term" value="F:transferase activity"/>
    <property type="evidence" value="ECO:0007669"/>
    <property type="project" value="UniProtKB-KW"/>
</dbReference>
<dbReference type="SUPFAM" id="SSF47090">
    <property type="entry name" value="PGBD-like"/>
    <property type="match status" value="1"/>
</dbReference>
<evidence type="ECO:0000256" key="8">
    <source>
        <dbReference type="SAM" id="SignalP"/>
    </source>
</evidence>
<dbReference type="InterPro" id="IPR036365">
    <property type="entry name" value="PGBD-like_sf"/>
</dbReference>
<dbReference type="InterPro" id="IPR038063">
    <property type="entry name" value="Transpep_catalytic_dom"/>
</dbReference>
<evidence type="ECO:0000256" key="4">
    <source>
        <dbReference type="ARBA" id="ARBA00022984"/>
    </source>
</evidence>
<evidence type="ECO:0000313" key="11">
    <source>
        <dbReference type="Proteomes" id="UP000271708"/>
    </source>
</evidence>
<dbReference type="UniPathway" id="UPA00219"/>
<dbReference type="InterPro" id="IPR036366">
    <property type="entry name" value="PGBDSf"/>
</dbReference>
<proteinExistence type="predicted"/>
<dbReference type="GO" id="GO:0005576">
    <property type="term" value="C:extracellular region"/>
    <property type="evidence" value="ECO:0007669"/>
    <property type="project" value="TreeGrafter"/>
</dbReference>
<protein>
    <submittedName>
        <fullName evidence="10">L,D-transpeptidase family protein</fullName>
    </submittedName>
</protein>
<dbReference type="SUPFAM" id="SSF141523">
    <property type="entry name" value="L,D-transpeptidase catalytic domain-like"/>
    <property type="match status" value="1"/>
</dbReference>
<feature type="domain" description="L,D-TPase catalytic" evidence="9">
    <location>
        <begin position="179"/>
        <end position="299"/>
    </location>
</feature>
<dbReference type="EMBL" id="CP044548">
    <property type="protein sequence ID" value="QFQ30757.2"/>
    <property type="molecule type" value="Genomic_DNA"/>
</dbReference>
<name>A0A5P8FMG7_9MICO</name>
<keyword evidence="8" id="KW-0732">Signal</keyword>
<gene>
    <name evidence="10" type="ORF">EEW87_011280</name>
</gene>
<dbReference type="AlphaFoldDB" id="A0A5P8FMG7"/>
<dbReference type="GO" id="GO:0018104">
    <property type="term" value="P:peptidoglycan-protein cross-linking"/>
    <property type="evidence" value="ECO:0007669"/>
    <property type="project" value="TreeGrafter"/>
</dbReference>
<evidence type="ECO:0000256" key="1">
    <source>
        <dbReference type="ARBA" id="ARBA00004752"/>
    </source>
</evidence>
<feature type="active site" description="Nucleophile" evidence="6">
    <location>
        <position position="273"/>
    </location>
</feature>
<organism evidence="10 11">
    <name type="scientific">Janibacter melonis</name>
    <dbReference type="NCBI Taxonomy" id="262209"/>
    <lineage>
        <taxon>Bacteria</taxon>
        <taxon>Bacillati</taxon>
        <taxon>Actinomycetota</taxon>
        <taxon>Actinomycetes</taxon>
        <taxon>Micrococcales</taxon>
        <taxon>Intrasporangiaceae</taxon>
        <taxon>Janibacter</taxon>
    </lineage>
</organism>
<reference evidence="10 11" key="1">
    <citation type="submission" date="2019-09" db="EMBL/GenBank/DDBJ databases">
        <title>Complete Genome Sequence of Janibacter melonis M714 with both human health impact and industrial applications.</title>
        <authorList>
            <person name="Jin M."/>
            <person name="Zhao Q.R."/>
        </authorList>
    </citation>
    <scope>NUCLEOTIDE SEQUENCE [LARGE SCALE GENOMIC DNA]</scope>
    <source>
        <strain evidence="10 11">M714</strain>
    </source>
</reference>
<dbReference type="PROSITE" id="PS52029">
    <property type="entry name" value="LD_TPASE"/>
    <property type="match status" value="1"/>
</dbReference>
<dbReference type="KEGG" id="jme:EEW87_011280"/>
<dbReference type="Gene3D" id="1.10.101.10">
    <property type="entry name" value="PGBD-like superfamily/PGBD"/>
    <property type="match status" value="1"/>
</dbReference>
<feature type="signal peptide" evidence="8">
    <location>
        <begin position="1"/>
        <end position="30"/>
    </location>
</feature>
<feature type="region of interest" description="Disordered" evidence="7">
    <location>
        <begin position="27"/>
        <end position="116"/>
    </location>
</feature>
<feature type="compositionally biased region" description="Low complexity" evidence="7">
    <location>
        <begin position="44"/>
        <end position="101"/>
    </location>
</feature>
<comment type="pathway">
    <text evidence="1 6">Cell wall biogenesis; peptidoglycan biosynthesis.</text>
</comment>
<feature type="chain" id="PRO_5039487622" evidence="8">
    <location>
        <begin position="31"/>
        <end position="299"/>
    </location>
</feature>
<dbReference type="PROSITE" id="PS51257">
    <property type="entry name" value="PROKAR_LIPOPROTEIN"/>
    <property type="match status" value="1"/>
</dbReference>